<evidence type="ECO:0000313" key="2">
    <source>
        <dbReference type="EMBL" id="MFC6953261.1"/>
    </source>
</evidence>
<keyword evidence="3" id="KW-1185">Reference proteome</keyword>
<sequence>MFVLAVYRRDRRLLGVVLAFVGAQPLLFDEPDDDAAWATRVVRGERDWLAAGLRDSPGDVALLAVGAPLNLFVLRAALRRQPLRTAVDVACSVALSLAFFDRMADRYERVTER</sequence>
<accession>A0ABD5VH44</accession>
<proteinExistence type="predicted"/>
<comment type="caution">
    <text evidence="2">The sequence shown here is derived from an EMBL/GenBank/DDBJ whole genome shotgun (WGS) entry which is preliminary data.</text>
</comment>
<feature type="transmembrane region" description="Helical" evidence="1">
    <location>
        <begin position="60"/>
        <end position="78"/>
    </location>
</feature>
<keyword evidence="1" id="KW-0472">Membrane</keyword>
<protein>
    <submittedName>
        <fullName evidence="2">Uncharacterized protein</fullName>
    </submittedName>
</protein>
<keyword evidence="1" id="KW-0812">Transmembrane</keyword>
<keyword evidence="1" id="KW-1133">Transmembrane helix</keyword>
<dbReference type="AlphaFoldDB" id="A0ABD5VH44"/>
<dbReference type="EMBL" id="JBHSXN010000002">
    <property type="protein sequence ID" value="MFC6953261.1"/>
    <property type="molecule type" value="Genomic_DNA"/>
</dbReference>
<name>A0ABD5VH44_9EURY</name>
<dbReference type="Proteomes" id="UP001596395">
    <property type="component" value="Unassembled WGS sequence"/>
</dbReference>
<evidence type="ECO:0000256" key="1">
    <source>
        <dbReference type="SAM" id="Phobius"/>
    </source>
</evidence>
<organism evidence="2 3">
    <name type="scientific">Halorubellus litoreus</name>
    <dbReference type="NCBI Taxonomy" id="755308"/>
    <lineage>
        <taxon>Archaea</taxon>
        <taxon>Methanobacteriati</taxon>
        <taxon>Methanobacteriota</taxon>
        <taxon>Stenosarchaea group</taxon>
        <taxon>Halobacteria</taxon>
        <taxon>Halobacteriales</taxon>
        <taxon>Halorubellaceae</taxon>
        <taxon>Halorubellus</taxon>
    </lineage>
</organism>
<dbReference type="RefSeq" id="WP_336350223.1">
    <property type="nucleotide sequence ID" value="NZ_JAZAQL010000002.1"/>
</dbReference>
<gene>
    <name evidence="2" type="ORF">ACFQGB_10335</name>
</gene>
<evidence type="ECO:0000313" key="3">
    <source>
        <dbReference type="Proteomes" id="UP001596395"/>
    </source>
</evidence>
<reference evidence="2 3" key="1">
    <citation type="journal article" date="2019" name="Int. J. Syst. Evol. Microbiol.">
        <title>The Global Catalogue of Microorganisms (GCM) 10K type strain sequencing project: providing services to taxonomists for standard genome sequencing and annotation.</title>
        <authorList>
            <consortium name="The Broad Institute Genomics Platform"/>
            <consortium name="The Broad Institute Genome Sequencing Center for Infectious Disease"/>
            <person name="Wu L."/>
            <person name="Ma J."/>
        </authorList>
    </citation>
    <scope>NUCLEOTIDE SEQUENCE [LARGE SCALE GENOMIC DNA]</scope>
    <source>
        <strain evidence="2 3">GX26</strain>
    </source>
</reference>